<dbReference type="EMBL" id="CAACVS010000214">
    <property type="protein sequence ID" value="VEU39275.1"/>
    <property type="molecule type" value="Genomic_DNA"/>
</dbReference>
<evidence type="ECO:0000313" key="2">
    <source>
        <dbReference type="EMBL" id="VEU39275.1"/>
    </source>
</evidence>
<proteinExistence type="predicted"/>
<protein>
    <submittedName>
        <fullName evidence="2">Uncharacterized protein</fullName>
    </submittedName>
</protein>
<feature type="chain" id="PRO_5019295588" evidence="1">
    <location>
        <begin position="24"/>
        <end position="150"/>
    </location>
</feature>
<dbReference type="Proteomes" id="UP000291116">
    <property type="component" value="Unassembled WGS sequence"/>
</dbReference>
<feature type="signal peptide" evidence="1">
    <location>
        <begin position="1"/>
        <end position="23"/>
    </location>
</feature>
<sequence length="150" mass="17018">MMFTFSLWIISLVSFSLFRPSKGAECISSFNDIYEAKNTATNTNVHMAVVTYRIHQLENTSIYIFAHDRDPDAYDQVLVDISVRVASNSKKKISLELMYNGKVEASKTLSSKGFGYQKFSTVTWRSVPLETIHTIDFRSYKATQISVPLA</sequence>
<organism evidence="2 3">
    <name type="scientific">Pseudo-nitzschia multistriata</name>
    <dbReference type="NCBI Taxonomy" id="183589"/>
    <lineage>
        <taxon>Eukaryota</taxon>
        <taxon>Sar</taxon>
        <taxon>Stramenopiles</taxon>
        <taxon>Ochrophyta</taxon>
        <taxon>Bacillariophyta</taxon>
        <taxon>Bacillariophyceae</taxon>
        <taxon>Bacillariophycidae</taxon>
        <taxon>Bacillariales</taxon>
        <taxon>Bacillariaceae</taxon>
        <taxon>Pseudo-nitzschia</taxon>
    </lineage>
</organism>
<dbReference type="AlphaFoldDB" id="A0A448ZB29"/>
<gene>
    <name evidence="2" type="ORF">PSNMU_V1.4_AUG-EV-PASAV3_0061380</name>
</gene>
<keyword evidence="3" id="KW-1185">Reference proteome</keyword>
<evidence type="ECO:0000313" key="3">
    <source>
        <dbReference type="Proteomes" id="UP000291116"/>
    </source>
</evidence>
<name>A0A448ZB29_9STRA</name>
<evidence type="ECO:0000256" key="1">
    <source>
        <dbReference type="SAM" id="SignalP"/>
    </source>
</evidence>
<keyword evidence="1" id="KW-0732">Signal</keyword>
<accession>A0A448ZB29</accession>
<reference evidence="2 3" key="1">
    <citation type="submission" date="2019-01" db="EMBL/GenBank/DDBJ databases">
        <authorList>
            <person name="Ferrante I. M."/>
        </authorList>
    </citation>
    <scope>NUCLEOTIDE SEQUENCE [LARGE SCALE GENOMIC DNA]</scope>
    <source>
        <strain evidence="2 3">B856</strain>
    </source>
</reference>